<evidence type="ECO:0000313" key="4">
    <source>
        <dbReference type="Proteomes" id="UP001219355"/>
    </source>
</evidence>
<reference evidence="3" key="1">
    <citation type="submission" date="2023-03" db="EMBL/GenBank/DDBJ databases">
        <title>Emydomyces testavorans Genome Sequence.</title>
        <authorList>
            <person name="Hoyer L."/>
        </authorList>
    </citation>
    <scope>NUCLEOTIDE SEQUENCE</scope>
    <source>
        <strain evidence="3">16-2883</strain>
    </source>
</reference>
<evidence type="ECO:0000313" key="3">
    <source>
        <dbReference type="EMBL" id="WEW57228.1"/>
    </source>
</evidence>
<accession>A0AAF0DFH2</accession>
<proteinExistence type="predicted"/>
<feature type="coiled-coil region" evidence="1">
    <location>
        <begin position="75"/>
        <end position="102"/>
    </location>
</feature>
<organism evidence="3 4">
    <name type="scientific">Emydomyces testavorans</name>
    <dbReference type="NCBI Taxonomy" id="2070801"/>
    <lineage>
        <taxon>Eukaryota</taxon>
        <taxon>Fungi</taxon>
        <taxon>Dikarya</taxon>
        <taxon>Ascomycota</taxon>
        <taxon>Pezizomycotina</taxon>
        <taxon>Eurotiomycetes</taxon>
        <taxon>Eurotiomycetidae</taxon>
        <taxon>Onygenales</taxon>
        <taxon>Nannizziopsiaceae</taxon>
        <taxon>Emydomyces</taxon>
    </lineage>
</organism>
<dbReference type="Proteomes" id="UP001219355">
    <property type="component" value="Chromosome 2"/>
</dbReference>
<name>A0AAF0DFH2_9EURO</name>
<keyword evidence="2" id="KW-0472">Membrane</keyword>
<dbReference type="AlphaFoldDB" id="A0AAF0DFH2"/>
<evidence type="ECO:0000256" key="2">
    <source>
        <dbReference type="SAM" id="Phobius"/>
    </source>
</evidence>
<evidence type="ECO:0000256" key="1">
    <source>
        <dbReference type="SAM" id="Coils"/>
    </source>
</evidence>
<keyword evidence="1" id="KW-0175">Coiled coil</keyword>
<keyword evidence="2" id="KW-0812">Transmembrane</keyword>
<gene>
    <name evidence="3" type="ORF">PRK78_002690</name>
</gene>
<protein>
    <submittedName>
        <fullName evidence="3">Uncharacterized protein</fullName>
    </submittedName>
</protein>
<keyword evidence="4" id="KW-1185">Reference proteome</keyword>
<keyword evidence="2" id="KW-1133">Transmembrane helix</keyword>
<dbReference type="EMBL" id="CP120628">
    <property type="protein sequence ID" value="WEW57228.1"/>
    <property type="molecule type" value="Genomic_DNA"/>
</dbReference>
<feature type="transmembrane region" description="Helical" evidence="2">
    <location>
        <begin position="131"/>
        <end position="151"/>
    </location>
</feature>
<sequence>MLLALKHPRRTMDHLSPIRNGTREETNTLHDYDATLDDLAEKLSNRLIDSSRELHDLRMMVEQQHDPLSGRLNSDDELLKLAAEWEKRLEEVAAEVRQDSAQLYMIEMERQRFERRYAVIEEKLQNLHGGFWARLLGPVLLPLVILILSFFT</sequence>